<accession>A0A645E1R0</accession>
<dbReference type="AlphaFoldDB" id="A0A645E1R0"/>
<comment type="caution">
    <text evidence="1">The sequence shown here is derived from an EMBL/GenBank/DDBJ whole genome shotgun (WGS) entry which is preliminary data.</text>
</comment>
<protein>
    <submittedName>
        <fullName evidence="1">Uncharacterized protein</fullName>
    </submittedName>
</protein>
<organism evidence="1">
    <name type="scientific">bioreactor metagenome</name>
    <dbReference type="NCBI Taxonomy" id="1076179"/>
    <lineage>
        <taxon>unclassified sequences</taxon>
        <taxon>metagenomes</taxon>
        <taxon>ecological metagenomes</taxon>
    </lineage>
</organism>
<name>A0A645E1R0_9ZZZZ</name>
<proteinExistence type="predicted"/>
<gene>
    <name evidence="1" type="ORF">SDC9_142845</name>
</gene>
<dbReference type="EMBL" id="VSSQ01042152">
    <property type="protein sequence ID" value="MPM95690.1"/>
    <property type="molecule type" value="Genomic_DNA"/>
</dbReference>
<reference evidence="1" key="1">
    <citation type="submission" date="2019-08" db="EMBL/GenBank/DDBJ databases">
        <authorList>
            <person name="Kucharzyk K."/>
            <person name="Murdoch R.W."/>
            <person name="Higgins S."/>
            <person name="Loffler F."/>
        </authorList>
    </citation>
    <scope>NUCLEOTIDE SEQUENCE</scope>
</reference>
<sequence>MSNIYPITEGGSTKGRLNIVSIQSLIKVLFFQRSFKAIKLSIRTIVVDIMEIFKDKIIALPIVSLKPFV</sequence>
<evidence type="ECO:0000313" key="1">
    <source>
        <dbReference type="EMBL" id="MPM95690.1"/>
    </source>
</evidence>